<evidence type="ECO:0000313" key="9">
    <source>
        <dbReference type="Proteomes" id="UP000468901"/>
    </source>
</evidence>
<evidence type="ECO:0000256" key="6">
    <source>
        <dbReference type="ARBA" id="ARBA00022694"/>
    </source>
</evidence>
<feature type="binding site" evidence="7">
    <location>
        <position position="176"/>
    </location>
    <ligand>
        <name>substrate</name>
    </ligand>
</feature>
<name>A0A6N6VLL6_9HYPH</name>
<evidence type="ECO:0000256" key="5">
    <source>
        <dbReference type="ARBA" id="ARBA00022691"/>
    </source>
</evidence>
<keyword evidence="5 7" id="KW-0949">S-adenosyl-L-methionine</keyword>
<proteinExistence type="inferred from homology"/>
<dbReference type="Proteomes" id="UP000468901">
    <property type="component" value="Unassembled WGS sequence"/>
</dbReference>
<dbReference type="Pfam" id="PF02390">
    <property type="entry name" value="Methyltransf_4"/>
    <property type="match status" value="1"/>
</dbReference>
<dbReference type="GO" id="GO:0043527">
    <property type="term" value="C:tRNA methyltransferase complex"/>
    <property type="evidence" value="ECO:0007669"/>
    <property type="project" value="TreeGrafter"/>
</dbReference>
<dbReference type="InterPro" id="IPR003358">
    <property type="entry name" value="tRNA_(Gua-N-7)_MeTrfase_Trmb"/>
</dbReference>
<dbReference type="EMBL" id="WESC01000001">
    <property type="protein sequence ID" value="KAB7742603.1"/>
    <property type="molecule type" value="Genomic_DNA"/>
</dbReference>
<keyword evidence="4 7" id="KW-0808">Transferase</keyword>
<feature type="binding site" evidence="7">
    <location>
        <position position="118"/>
    </location>
    <ligand>
        <name>S-adenosyl-L-methionine</name>
        <dbReference type="ChEBI" id="CHEBI:59789"/>
    </ligand>
</feature>
<keyword evidence="3 7" id="KW-0489">Methyltransferase</keyword>
<comment type="caution">
    <text evidence="8">The sequence shown here is derived from an EMBL/GenBank/DDBJ whole genome shotgun (WGS) entry which is preliminary data.</text>
</comment>
<dbReference type="InterPro" id="IPR029063">
    <property type="entry name" value="SAM-dependent_MTases_sf"/>
</dbReference>
<organism evidence="8 9">
    <name type="scientific">Parvibaculum sedimenti</name>
    <dbReference type="NCBI Taxonomy" id="2608632"/>
    <lineage>
        <taxon>Bacteria</taxon>
        <taxon>Pseudomonadati</taxon>
        <taxon>Pseudomonadota</taxon>
        <taxon>Alphaproteobacteria</taxon>
        <taxon>Hyphomicrobiales</taxon>
        <taxon>Parvibaculaceae</taxon>
        <taxon>Parvibaculum</taxon>
    </lineage>
</organism>
<dbReference type="PROSITE" id="PS51625">
    <property type="entry name" value="SAM_MT_TRMB"/>
    <property type="match status" value="1"/>
</dbReference>
<dbReference type="HAMAP" id="MF_01057">
    <property type="entry name" value="tRNA_methyltr_TrmB"/>
    <property type="match status" value="1"/>
</dbReference>
<feature type="binding site" evidence="7">
    <location>
        <position position="91"/>
    </location>
    <ligand>
        <name>S-adenosyl-L-methionine</name>
        <dbReference type="ChEBI" id="CHEBI:59789"/>
    </ligand>
</feature>
<dbReference type="EC" id="2.1.1.33" evidence="7"/>
<feature type="binding site" evidence="7">
    <location>
        <position position="144"/>
    </location>
    <ligand>
        <name>substrate</name>
    </ligand>
</feature>
<comment type="pathway">
    <text evidence="7">tRNA modification; N(7)-methylguanine-tRNA biosynthesis.</text>
</comment>
<feature type="binding site" evidence="7">
    <location>
        <position position="66"/>
    </location>
    <ligand>
        <name>S-adenosyl-L-methionine</name>
        <dbReference type="ChEBI" id="CHEBI:59789"/>
    </ligand>
</feature>
<keyword evidence="9" id="KW-1185">Reference proteome</keyword>
<evidence type="ECO:0000256" key="2">
    <source>
        <dbReference type="ARBA" id="ARBA00003015"/>
    </source>
</evidence>
<comment type="catalytic activity">
    <reaction evidence="1 7">
        <text>guanosine(46) in tRNA + S-adenosyl-L-methionine = N(7)-methylguanosine(46) in tRNA + S-adenosyl-L-homocysteine</text>
        <dbReference type="Rhea" id="RHEA:42708"/>
        <dbReference type="Rhea" id="RHEA-COMP:10188"/>
        <dbReference type="Rhea" id="RHEA-COMP:10189"/>
        <dbReference type="ChEBI" id="CHEBI:57856"/>
        <dbReference type="ChEBI" id="CHEBI:59789"/>
        <dbReference type="ChEBI" id="CHEBI:74269"/>
        <dbReference type="ChEBI" id="CHEBI:74480"/>
        <dbReference type="EC" id="2.1.1.33"/>
    </reaction>
</comment>
<dbReference type="RefSeq" id="WP_152214157.1">
    <property type="nucleotide sequence ID" value="NZ_WESC01000001.1"/>
</dbReference>
<evidence type="ECO:0000313" key="8">
    <source>
        <dbReference type="EMBL" id="KAB7742603.1"/>
    </source>
</evidence>
<gene>
    <name evidence="7 8" type="primary">trmB</name>
    <name evidence="8" type="ORF">F2P47_00250</name>
</gene>
<evidence type="ECO:0000256" key="3">
    <source>
        <dbReference type="ARBA" id="ARBA00022603"/>
    </source>
</evidence>
<dbReference type="PANTHER" id="PTHR23417">
    <property type="entry name" value="3-DEOXY-D-MANNO-OCTULOSONIC-ACID TRANSFERASE/TRNA GUANINE-N 7 - -METHYLTRANSFERASE"/>
    <property type="match status" value="1"/>
</dbReference>
<sequence length="243" mass="28118">MTARTIDQKENARRRHVYGRTHGKTLKPRQANLMETLAPRVSISLEDGEVDPLTLFPAGTEEAWLEIGFGGGEHLAWQAEHYRQVGFMGCEPFINGVAKLVSEIDERGLQNVRIHADDARFLLEKLKPGTLSRVTINYPDPWPKSRHHKRRFVNAETLALISRVMKDGGELRFSSDIPHYVAWTLAHIRRHNLEEKGRFEWLAERPADWRERPVDQPRTRYEAKAIREGRTPAYLRFRHVVSA</sequence>
<comment type="function">
    <text evidence="2 7">Catalyzes the formation of N(7)-methylguanine at position 46 (m7G46) in tRNA.</text>
</comment>
<evidence type="ECO:0000256" key="7">
    <source>
        <dbReference type="HAMAP-Rule" id="MF_01057"/>
    </source>
</evidence>
<dbReference type="PANTHER" id="PTHR23417:SF14">
    <property type="entry name" value="PENTACOTRIPEPTIDE-REPEAT REGION OF PRORP DOMAIN-CONTAINING PROTEIN"/>
    <property type="match status" value="1"/>
</dbReference>
<dbReference type="UniPathway" id="UPA00989"/>
<feature type="binding site" evidence="7">
    <location>
        <position position="140"/>
    </location>
    <ligand>
        <name>S-adenosyl-L-methionine</name>
        <dbReference type="ChEBI" id="CHEBI:59789"/>
    </ligand>
</feature>
<dbReference type="InterPro" id="IPR055361">
    <property type="entry name" value="tRNA_methyltr_TrmB_bact"/>
</dbReference>
<accession>A0A6N6VLL6</accession>
<comment type="caution">
    <text evidence="7">Lacks conserved residue(s) required for the propagation of feature annotation.</text>
</comment>
<evidence type="ECO:0000256" key="4">
    <source>
        <dbReference type="ARBA" id="ARBA00022679"/>
    </source>
</evidence>
<dbReference type="SUPFAM" id="SSF53335">
    <property type="entry name" value="S-adenosyl-L-methionine-dependent methyltransferases"/>
    <property type="match status" value="1"/>
</dbReference>
<keyword evidence="6 7" id="KW-0819">tRNA processing</keyword>
<dbReference type="GO" id="GO:0008176">
    <property type="term" value="F:tRNA (guanine(46)-N7)-methyltransferase activity"/>
    <property type="evidence" value="ECO:0007669"/>
    <property type="project" value="UniProtKB-UniRule"/>
</dbReference>
<dbReference type="AlphaFoldDB" id="A0A6N6VLL6"/>
<reference evidence="8 9" key="1">
    <citation type="submission" date="2019-09" db="EMBL/GenBank/DDBJ databases">
        <title>Parvibaculum sedimenti sp. nov., isolated from sediment.</title>
        <authorList>
            <person name="Wang Y."/>
        </authorList>
    </citation>
    <scope>NUCLEOTIDE SEQUENCE [LARGE SCALE GENOMIC DNA]</scope>
    <source>
        <strain evidence="8 9">HXT-9</strain>
    </source>
</reference>
<protein>
    <recommendedName>
        <fullName evidence="7">tRNA (guanine-N(7)-)-methyltransferase</fullName>
        <ecNumber evidence="7">2.1.1.33</ecNumber>
    </recommendedName>
    <alternativeName>
        <fullName evidence="7">tRNA (guanine(46)-N(7))-methyltransferase</fullName>
    </alternativeName>
    <alternativeName>
        <fullName evidence="7">tRNA(m7G46)-methyltransferase</fullName>
    </alternativeName>
</protein>
<comment type="similarity">
    <text evidence="7">Belongs to the class I-like SAM-binding methyltransferase superfamily. TrmB family.</text>
</comment>
<dbReference type="Gene3D" id="3.40.50.150">
    <property type="entry name" value="Vaccinia Virus protein VP39"/>
    <property type="match status" value="1"/>
</dbReference>
<feature type="binding site" evidence="7">
    <location>
        <begin position="219"/>
        <end position="222"/>
    </location>
    <ligand>
        <name>substrate</name>
    </ligand>
</feature>
<evidence type="ECO:0000256" key="1">
    <source>
        <dbReference type="ARBA" id="ARBA00000142"/>
    </source>
</evidence>